<gene>
    <name evidence="1" type="ORF">FDK22_04520</name>
</gene>
<dbReference type="Proteomes" id="UP000308901">
    <property type="component" value="Unassembled WGS sequence"/>
</dbReference>
<dbReference type="SUPFAM" id="SSF101744">
    <property type="entry name" value="Rof/RNase P subunit-like"/>
    <property type="match status" value="1"/>
</dbReference>
<sequence>MNRYVNVSNELYEVFEDAAVKHEECDIVYKDDKKQKELHSKVVDIKNVNLQEFIEMEDGTVIRLDKIVEFNGNQTKALNRYI</sequence>
<organism evidence="1 2">
    <name type="scientific">Arcobacter arenosus</name>
    <dbReference type="NCBI Taxonomy" id="2576037"/>
    <lineage>
        <taxon>Bacteria</taxon>
        <taxon>Pseudomonadati</taxon>
        <taxon>Campylobacterota</taxon>
        <taxon>Epsilonproteobacteria</taxon>
        <taxon>Campylobacterales</taxon>
        <taxon>Arcobacteraceae</taxon>
        <taxon>Arcobacter</taxon>
    </lineage>
</organism>
<name>A0A5R8Y1M0_9BACT</name>
<reference evidence="1 2" key="1">
    <citation type="submission" date="2019-05" db="EMBL/GenBank/DDBJ databases">
        <title>Arcobacter sp. nov., isolated from sea sediment.</title>
        <authorList>
            <person name="Kim W."/>
        </authorList>
    </citation>
    <scope>NUCLEOTIDE SEQUENCE [LARGE SCALE GENOMIC DNA]</scope>
    <source>
        <strain evidence="1 2">CAU 1517</strain>
    </source>
</reference>
<dbReference type="Gene3D" id="2.30.30.400">
    <property type="entry name" value="Rof-like"/>
    <property type="match status" value="1"/>
</dbReference>
<proteinExistence type="predicted"/>
<accession>A0A5R8Y1M0</accession>
<dbReference type="OrthoDB" id="5344363at2"/>
<dbReference type="EMBL" id="VANU01000002">
    <property type="protein sequence ID" value="TLP39143.1"/>
    <property type="molecule type" value="Genomic_DNA"/>
</dbReference>
<dbReference type="RefSeq" id="WP_138151727.1">
    <property type="nucleotide sequence ID" value="NZ_CBDDKQ010000002.1"/>
</dbReference>
<comment type="caution">
    <text evidence="1">The sequence shown here is derived from an EMBL/GenBank/DDBJ whole genome shotgun (WGS) entry which is preliminary data.</text>
</comment>
<evidence type="ECO:0000313" key="2">
    <source>
        <dbReference type="Proteomes" id="UP000308901"/>
    </source>
</evidence>
<protein>
    <submittedName>
        <fullName evidence="1">Uncharacterized protein</fullName>
    </submittedName>
</protein>
<keyword evidence="2" id="KW-1185">Reference proteome</keyword>
<evidence type="ECO:0000313" key="1">
    <source>
        <dbReference type="EMBL" id="TLP39143.1"/>
    </source>
</evidence>
<dbReference type="InterPro" id="IPR038626">
    <property type="entry name" value="Rof-like_sf"/>
</dbReference>
<dbReference type="InterPro" id="IPR023534">
    <property type="entry name" value="Rof/RNase_P-like"/>
</dbReference>
<dbReference type="AlphaFoldDB" id="A0A5R8Y1M0"/>